<keyword evidence="1" id="KW-0808">Transferase</keyword>
<dbReference type="AlphaFoldDB" id="A0A139M5H3"/>
<comment type="caution">
    <text evidence="1">The sequence shown here is derived from an EMBL/GenBank/DDBJ whole genome shotgun (WGS) entry which is preliminary data.</text>
</comment>
<organism evidence="1 2">
    <name type="scientific">Streptococcus gallolyticus</name>
    <dbReference type="NCBI Taxonomy" id="315405"/>
    <lineage>
        <taxon>Bacteria</taxon>
        <taxon>Bacillati</taxon>
        <taxon>Bacillota</taxon>
        <taxon>Bacilli</taxon>
        <taxon>Lactobacillales</taxon>
        <taxon>Streptococcaceae</taxon>
        <taxon>Streptococcus</taxon>
    </lineage>
</organism>
<gene>
    <name evidence="1" type="ORF">SGADD02_02305</name>
</gene>
<reference evidence="1 2" key="1">
    <citation type="submission" date="2016-01" db="EMBL/GenBank/DDBJ databases">
        <title>Highly variable Streptococcus oralis are common among viridans streptococci isolated from primates.</title>
        <authorList>
            <person name="Denapaite D."/>
            <person name="Rieger M."/>
            <person name="Koendgen S."/>
            <person name="Brueckner R."/>
            <person name="Ochigava I."/>
            <person name="Kappeler P."/>
            <person name="Maetz-Rensing K."/>
            <person name="Leendertz F."/>
            <person name="Hakenbeck R."/>
        </authorList>
    </citation>
    <scope>NUCLEOTIDE SEQUENCE [LARGE SCALE GENOMIC DNA]</scope>
    <source>
        <strain evidence="1 2">DD02</strain>
    </source>
</reference>
<dbReference type="EMBL" id="LQOF01000623">
    <property type="protein sequence ID" value="KXT58990.1"/>
    <property type="molecule type" value="Genomic_DNA"/>
</dbReference>
<evidence type="ECO:0000313" key="1">
    <source>
        <dbReference type="EMBL" id="KXT58990.1"/>
    </source>
</evidence>
<protein>
    <submittedName>
        <fullName evidence="1">Para-aminobenzoate synthase, amidotransferase component</fullName>
        <ecNumber evidence="1">2.6.1.85</ecNumber>
    </submittedName>
</protein>
<sequence length="49" mass="5800">MIEALLAEEVDYDEQVKTHSYLQVANEMLAYDYSEMNHILEQFLDAFTK</sequence>
<keyword evidence="1" id="KW-0032">Aminotransferase</keyword>
<dbReference type="Proteomes" id="UP000070198">
    <property type="component" value="Unassembled WGS sequence"/>
</dbReference>
<proteinExistence type="predicted"/>
<name>A0A139M5H3_9STRE</name>
<dbReference type="GO" id="GO:0046820">
    <property type="term" value="F:4-amino-4-deoxychorismate synthase activity"/>
    <property type="evidence" value="ECO:0007669"/>
    <property type="project" value="UniProtKB-EC"/>
</dbReference>
<dbReference type="PATRIC" id="fig|315405.11.peg.2814"/>
<accession>A0A139M5H3</accession>
<evidence type="ECO:0000313" key="2">
    <source>
        <dbReference type="Proteomes" id="UP000070198"/>
    </source>
</evidence>
<dbReference type="EC" id="2.6.1.85" evidence="1"/>